<protein>
    <submittedName>
        <fullName evidence="1">Uncharacterized protein</fullName>
    </submittedName>
</protein>
<evidence type="ECO:0000313" key="2">
    <source>
        <dbReference type="Proteomes" id="UP001211907"/>
    </source>
</evidence>
<reference evidence="1" key="1">
    <citation type="submission" date="2020-05" db="EMBL/GenBank/DDBJ databases">
        <title>Phylogenomic resolution of chytrid fungi.</title>
        <authorList>
            <person name="Stajich J.E."/>
            <person name="Amses K."/>
            <person name="Simmons R."/>
            <person name="Seto K."/>
            <person name="Myers J."/>
            <person name="Bonds A."/>
            <person name="Quandt C.A."/>
            <person name="Barry K."/>
            <person name="Liu P."/>
            <person name="Grigoriev I."/>
            <person name="Longcore J.E."/>
            <person name="James T.Y."/>
        </authorList>
    </citation>
    <scope>NUCLEOTIDE SEQUENCE</scope>
    <source>
        <strain evidence="1">JEL0513</strain>
    </source>
</reference>
<sequence>MSLSKLQLDLLALKLAVLKERVAADLQVYKEKENLSKSVLSPGNSNLPIPSLQSEDIVALTTRLSLLMDRLETKDDVTTKSSNTADMIQQLTLQNAQLHSILMANLLRDGVGISTVFEHTNRKGARQSDMENIESTFNNRDAGFFRNSTSAASVVDNEHCTPEIKIMNSKLKQNERNPKKFRSAVLAVISVMRFIRAGNLFRRSATKVARVLATAETQTILMFKELKPFFKAIELIIVASSKEGINFVFKETFTNPKRKGITAQEKMAIAAEFIINAIENITVQAIRNRFGNYSEVLRVFDYFNSLNVEYPQKYLWTVESRNLEATSKLSNRPSSFGNQNADSQPVARTLLLHFLAKTLLLKVLCDPIGQKIFDKRNAIIEMNMVAMSLYLFQAIQLASFDGELDDTDTVEFNERLPVGDFKSTWTSPQLISSIQSWAVRLKDWAKTVLKDLKS</sequence>
<keyword evidence="2" id="KW-1185">Reference proteome</keyword>
<proteinExistence type="predicted"/>
<dbReference type="AlphaFoldDB" id="A0AAD5X9L9"/>
<comment type="caution">
    <text evidence="1">The sequence shown here is derived from an EMBL/GenBank/DDBJ whole genome shotgun (WGS) entry which is preliminary data.</text>
</comment>
<gene>
    <name evidence="1" type="ORF">HK100_004983</name>
</gene>
<evidence type="ECO:0000313" key="1">
    <source>
        <dbReference type="EMBL" id="KAJ3098952.1"/>
    </source>
</evidence>
<dbReference type="EMBL" id="JADGJH010002379">
    <property type="protein sequence ID" value="KAJ3098952.1"/>
    <property type="molecule type" value="Genomic_DNA"/>
</dbReference>
<accession>A0AAD5X9L9</accession>
<organism evidence="1 2">
    <name type="scientific">Physocladia obscura</name>
    <dbReference type="NCBI Taxonomy" id="109957"/>
    <lineage>
        <taxon>Eukaryota</taxon>
        <taxon>Fungi</taxon>
        <taxon>Fungi incertae sedis</taxon>
        <taxon>Chytridiomycota</taxon>
        <taxon>Chytridiomycota incertae sedis</taxon>
        <taxon>Chytridiomycetes</taxon>
        <taxon>Chytridiales</taxon>
        <taxon>Chytriomycetaceae</taxon>
        <taxon>Physocladia</taxon>
    </lineage>
</organism>
<name>A0AAD5X9L9_9FUNG</name>
<dbReference type="Proteomes" id="UP001211907">
    <property type="component" value="Unassembled WGS sequence"/>
</dbReference>